<dbReference type="EnsemblMetazoa" id="AAEL013296-RA">
    <property type="protein sequence ID" value="AAEL013296-PA"/>
    <property type="gene ID" value="AAEL013296"/>
</dbReference>
<dbReference type="Pfam" id="PF10595">
    <property type="entry name" value="FAM161A_B"/>
    <property type="match status" value="1"/>
</dbReference>
<reference evidence="4 5" key="1">
    <citation type="submission" date="2017-06" db="EMBL/GenBank/DDBJ databases">
        <title>Aedes aegypti genome working group (AGWG) sequencing and assembly.</title>
        <authorList>
            <consortium name="Aedes aegypti Genome Working Group (AGWG)"/>
            <person name="Matthews B.J."/>
        </authorList>
    </citation>
    <scope>NUCLEOTIDE SEQUENCE [LARGE SCALE GENOMIC DNA]</scope>
    <source>
        <strain evidence="4 5">LVP_AGWG</strain>
    </source>
</reference>
<evidence type="ECO:0000313" key="4">
    <source>
        <dbReference type="EnsemblMetazoa" id="AAEL013296-PA"/>
    </source>
</evidence>
<reference evidence="4" key="2">
    <citation type="submission" date="2020-05" db="UniProtKB">
        <authorList>
            <consortium name="EnsemblMetazoa"/>
        </authorList>
    </citation>
    <scope>IDENTIFICATION</scope>
    <source>
        <strain evidence="4">LVP_AGWG</strain>
    </source>
</reference>
<dbReference type="InParanoid" id="A0A1S4FYR7"/>
<comment type="similarity">
    <text evidence="1">Belongs to the FAM161 family.</text>
</comment>
<keyword evidence="5" id="KW-1185">Reference proteome</keyword>
<dbReference type="GO" id="GO:0005856">
    <property type="term" value="C:cytoskeleton"/>
    <property type="evidence" value="ECO:0007669"/>
    <property type="project" value="UniProtKB-ARBA"/>
</dbReference>
<feature type="compositionally biased region" description="Basic and acidic residues" evidence="3">
    <location>
        <begin position="184"/>
        <end position="199"/>
    </location>
</feature>
<evidence type="ECO:0000256" key="1">
    <source>
        <dbReference type="ARBA" id="ARBA00006663"/>
    </source>
</evidence>
<feature type="compositionally biased region" description="Polar residues" evidence="3">
    <location>
        <begin position="159"/>
        <end position="173"/>
    </location>
</feature>
<dbReference type="InterPro" id="IPR051655">
    <property type="entry name" value="FAM161"/>
</dbReference>
<dbReference type="AlphaFoldDB" id="A0A1S4FYR7"/>
<dbReference type="OrthoDB" id="2150121at2759"/>
<sequence>MSGHLRSVFANSCIKKPLSPKSKHPNPSYLVPQCSLDRGPDDPQAQENLNMITRKKANSKCPLARTGHQRRPKCCSITHQLRKETDNFQTLVKFYDSIPDYEDLHHLPNDEFYCKLNTLRKKQQELRFTCSNGYETRCNGRQLKPSVPPVEQPADNESFHSWSKSPPATTGILNGTRKGSAKSVRIETTKEDNESEGRASRRKFRAGTPFVSDHEDSTKNASTCTTPINSDFVERYDRYVKRNLRCKSASPIRDYSKITVPQPYKMTQREEEERTLQELLIASKNAFSSKEALNKPIPNTIKANPIPITSRIPLFNTIMADQEYRNQLAKLNSEIELQSQIKPFHFSERLNRPNNRCLSRSLSSPALLTTGFESDHKPATFKAKPCPKNLFSNYFYFKMWEDEYFRNMTKRIRAEELMKQSHLPPAMARRDKQQRKNVALLRSEEDASSKKSKRKQRKSKRSAKRKKSVEEKCSEYFASVGHVFGEPTASSHQPKVSSKLLYPSSNSSYSTTVDAHPPSSNPAPIYPVNRPNLAATLRTEWCRKKLRELNLEDSVSIKKTPKFHWGVKRSQAFQNLNLDQTHQEELNLRLATRRAEQKLRQEEHAVNMELMRQRVKAAPLLLEGPPQWGPRLGHVAHRCMLGDKDSDPLFRKSTLDKGGGKGTKKGLRKRESSGCGRASTGGHQHQDHAHGLSDKHRSLSGSKLSNYSMDSYGKISSKFCDSEGLESFTADA</sequence>
<dbReference type="Proteomes" id="UP000008820">
    <property type="component" value="Chromosome 1"/>
</dbReference>
<dbReference type="GO" id="GO:0044782">
    <property type="term" value="P:cilium organization"/>
    <property type="evidence" value="ECO:0007669"/>
    <property type="project" value="TreeGrafter"/>
</dbReference>
<dbReference type="VEuPathDB" id="VectorBase:AAEL013296"/>
<gene>
    <name evidence="4" type="primary">5577592</name>
</gene>
<name>A0A1S4FYR7_AEDAE</name>
<feature type="region of interest" description="Disordered" evidence="3">
    <location>
        <begin position="421"/>
        <end position="467"/>
    </location>
</feature>
<organism evidence="4 5">
    <name type="scientific">Aedes aegypti</name>
    <name type="common">Yellowfever mosquito</name>
    <name type="synonym">Culex aegypti</name>
    <dbReference type="NCBI Taxonomy" id="7159"/>
    <lineage>
        <taxon>Eukaryota</taxon>
        <taxon>Metazoa</taxon>
        <taxon>Ecdysozoa</taxon>
        <taxon>Arthropoda</taxon>
        <taxon>Hexapoda</taxon>
        <taxon>Insecta</taxon>
        <taxon>Pterygota</taxon>
        <taxon>Neoptera</taxon>
        <taxon>Endopterygota</taxon>
        <taxon>Diptera</taxon>
        <taxon>Nematocera</taxon>
        <taxon>Culicoidea</taxon>
        <taxon>Culicidae</taxon>
        <taxon>Culicinae</taxon>
        <taxon>Aedini</taxon>
        <taxon>Aedes</taxon>
        <taxon>Stegomyia</taxon>
    </lineage>
</organism>
<feature type="region of interest" description="Disordered" evidence="3">
    <location>
        <begin position="647"/>
        <end position="700"/>
    </location>
</feature>
<evidence type="ECO:0000256" key="2">
    <source>
        <dbReference type="ARBA" id="ARBA00023054"/>
    </source>
</evidence>
<feature type="compositionally biased region" description="Basic and acidic residues" evidence="3">
    <location>
        <begin position="684"/>
        <end position="697"/>
    </location>
</feature>
<evidence type="ECO:0000313" key="5">
    <source>
        <dbReference type="Proteomes" id="UP000008820"/>
    </source>
</evidence>
<dbReference type="PANTHER" id="PTHR21501">
    <property type="entry name" value="PROTEIN FAM-161"/>
    <property type="match status" value="1"/>
</dbReference>
<feature type="compositionally biased region" description="Basic residues" evidence="3">
    <location>
        <begin position="450"/>
        <end position="467"/>
    </location>
</feature>
<feature type="compositionally biased region" description="Basic and acidic residues" evidence="3">
    <location>
        <begin position="647"/>
        <end position="659"/>
    </location>
</feature>
<feature type="region of interest" description="Disordered" evidence="3">
    <location>
        <begin position="507"/>
        <end position="527"/>
    </location>
</feature>
<feature type="region of interest" description="Disordered" evidence="3">
    <location>
        <begin position="141"/>
        <end position="204"/>
    </location>
</feature>
<dbReference type="GO" id="GO:0005929">
    <property type="term" value="C:cilium"/>
    <property type="evidence" value="ECO:0007669"/>
    <property type="project" value="TreeGrafter"/>
</dbReference>
<evidence type="ECO:0000256" key="3">
    <source>
        <dbReference type="SAM" id="MobiDB-lite"/>
    </source>
</evidence>
<keyword evidence="2" id="KW-0175">Coiled coil</keyword>
<dbReference type="PANTHER" id="PTHR21501:SF1">
    <property type="entry name" value="PROTEIN FAM-161"/>
    <property type="match status" value="1"/>
</dbReference>
<proteinExistence type="inferred from homology"/>
<dbReference type="InterPro" id="IPR019579">
    <property type="entry name" value="FAM161A/B"/>
</dbReference>
<accession>A0A1S4FYR7</accession>
<protein>
    <submittedName>
        <fullName evidence="4">Uncharacterized protein</fullName>
    </submittedName>
</protein>